<dbReference type="InterPro" id="IPR052339">
    <property type="entry name" value="Fe-S_Maturation_MIP18"/>
</dbReference>
<name>A2BM71_HYPBU</name>
<dbReference type="KEGG" id="hbu:Hbut_1250"/>
<accession>A2BM71</accession>
<dbReference type="Proteomes" id="UP000002593">
    <property type="component" value="Chromosome"/>
</dbReference>
<proteinExistence type="predicted"/>
<keyword evidence="3" id="KW-1185">Reference proteome</keyword>
<dbReference type="InterPro" id="IPR034904">
    <property type="entry name" value="FSCA_dom_sf"/>
</dbReference>
<organism evidence="2 3">
    <name type="scientific">Hyperthermus butylicus (strain DSM 5456 / JCM 9403 / PLM1-5)</name>
    <dbReference type="NCBI Taxonomy" id="415426"/>
    <lineage>
        <taxon>Archaea</taxon>
        <taxon>Thermoproteota</taxon>
        <taxon>Thermoprotei</taxon>
        <taxon>Desulfurococcales</taxon>
        <taxon>Pyrodictiaceae</taxon>
        <taxon>Hyperthermus</taxon>
    </lineage>
</organism>
<reference evidence="2 3" key="1">
    <citation type="journal article" date="2007" name="Archaea">
        <title>The genome of Hyperthermus butylicus: a sulfur-reducing, peptide fermenting, neutrophilic Crenarchaeote growing up to 108 degrees C.</title>
        <authorList>
            <person name="Brugger K."/>
            <person name="Chen L."/>
            <person name="Stark M."/>
            <person name="Zibat A."/>
            <person name="Redder P."/>
            <person name="Ruepp A."/>
            <person name="Awayez M."/>
            <person name="She Q."/>
            <person name="Garrett R.A."/>
            <person name="Klenk H.P."/>
        </authorList>
    </citation>
    <scope>NUCLEOTIDE SEQUENCE [LARGE SCALE GENOMIC DNA]</scope>
    <source>
        <strain evidence="3">DSM 5456 / JCM 9403 / PLM1-5</strain>
    </source>
</reference>
<dbReference type="GeneID" id="4781497"/>
<dbReference type="STRING" id="415426.Hbut_1250"/>
<dbReference type="PANTHER" id="PTHR42831">
    <property type="entry name" value="FE-S PROTEIN MATURATION AUXILIARY FACTOR YITW"/>
    <property type="match status" value="1"/>
</dbReference>
<dbReference type="HOGENOM" id="CLU_091588_2_2_2"/>
<dbReference type="OrthoDB" id="371709at2157"/>
<dbReference type="EMBL" id="CP000493">
    <property type="protein sequence ID" value="ABM81082.1"/>
    <property type="molecule type" value="Genomic_DNA"/>
</dbReference>
<dbReference type="Gene3D" id="3.30.300.130">
    <property type="entry name" value="Fe-S cluster assembly (FSCA)"/>
    <property type="match status" value="1"/>
</dbReference>
<dbReference type="SUPFAM" id="SSF117916">
    <property type="entry name" value="Fe-S cluster assembly (FSCA) domain-like"/>
    <property type="match status" value="1"/>
</dbReference>
<feature type="domain" description="MIP18 family-like" evidence="1">
    <location>
        <begin position="16"/>
        <end position="89"/>
    </location>
</feature>
<evidence type="ECO:0000313" key="2">
    <source>
        <dbReference type="EMBL" id="ABM81082.1"/>
    </source>
</evidence>
<protein>
    <submittedName>
        <fullName evidence="2">Universally conserved protein</fullName>
    </submittedName>
</protein>
<gene>
    <name evidence="2" type="ordered locus">Hbut_1250</name>
</gene>
<dbReference type="EnsemblBacteria" id="ABM81082">
    <property type="protein sequence ID" value="ABM81082"/>
    <property type="gene ID" value="Hbut_1250"/>
</dbReference>
<dbReference type="PANTHER" id="PTHR42831:SF1">
    <property type="entry name" value="FE-S PROTEIN MATURATION AUXILIARY FACTOR YITW"/>
    <property type="match status" value="1"/>
</dbReference>
<dbReference type="RefSeq" id="WP_011822400.1">
    <property type="nucleotide sequence ID" value="NC_008818.1"/>
</dbReference>
<evidence type="ECO:0000313" key="3">
    <source>
        <dbReference type="Proteomes" id="UP000002593"/>
    </source>
</evidence>
<dbReference type="AlphaFoldDB" id="A2BM71"/>
<dbReference type="eggNOG" id="arCOG01845">
    <property type="taxonomic scope" value="Archaea"/>
</dbReference>
<dbReference type="InterPro" id="IPR002744">
    <property type="entry name" value="MIP18-like"/>
</dbReference>
<dbReference type="Pfam" id="PF01883">
    <property type="entry name" value="FeS_assembly_P"/>
    <property type="match status" value="1"/>
</dbReference>
<sequence length="136" mass="15579">MSTEQPKKLNLEEIRKKVVDALRNVYDPEIPVNVYDLGLVYDLKVTEDGKIKVRLGVTAPGCPVAYQIVTLAEEAIRERVPEAKDVEVELDVETPWNPERVTPEGREMLKELFGYDVVDEWIKRYKEIYGGQTAQT</sequence>
<evidence type="ECO:0000259" key="1">
    <source>
        <dbReference type="Pfam" id="PF01883"/>
    </source>
</evidence>